<gene>
    <name evidence="1" type="ORF">Hs30E_15490</name>
</gene>
<sequence length="89" mass="10918">MRKNIFDLANEMGFDPEFELRQLSYLIFEEKFRYENYTTRNTTLNDQLNKFFRDYPRNIRLGQLNLGAYFVELIEMRVNFDITDVELLF</sequence>
<dbReference type="Proteomes" id="UP000480303">
    <property type="component" value="Unassembled WGS sequence"/>
</dbReference>
<organism evidence="1 2">
    <name type="scientific">Pseudolactococcus hodotermopsidis</name>
    <dbReference type="NCBI Taxonomy" id="2709157"/>
    <lineage>
        <taxon>Bacteria</taxon>
        <taxon>Bacillati</taxon>
        <taxon>Bacillota</taxon>
        <taxon>Bacilli</taxon>
        <taxon>Lactobacillales</taxon>
        <taxon>Streptococcaceae</taxon>
        <taxon>Pseudolactococcus</taxon>
    </lineage>
</organism>
<accession>A0A6A0BF81</accession>
<protein>
    <submittedName>
        <fullName evidence="1">Uncharacterized protein</fullName>
    </submittedName>
</protein>
<proteinExistence type="predicted"/>
<dbReference type="AlphaFoldDB" id="A0A6A0BF81"/>
<keyword evidence="2" id="KW-1185">Reference proteome</keyword>
<name>A0A6A0BF81_9LACT</name>
<comment type="caution">
    <text evidence="1">The sequence shown here is derived from an EMBL/GenBank/DDBJ whole genome shotgun (WGS) entry which is preliminary data.</text>
</comment>
<evidence type="ECO:0000313" key="1">
    <source>
        <dbReference type="EMBL" id="GFH42998.1"/>
    </source>
</evidence>
<reference evidence="1 2" key="1">
    <citation type="submission" date="2020-02" db="EMBL/GenBank/DDBJ databases">
        <title>Draft genome sequence of Lactococcus sp. Hs30E4-3.</title>
        <authorList>
            <person name="Noda S."/>
            <person name="Yuki M."/>
            <person name="Ohkuma M."/>
        </authorList>
    </citation>
    <scope>NUCLEOTIDE SEQUENCE [LARGE SCALE GENOMIC DNA]</scope>
    <source>
        <strain evidence="1 2">Hs30E4-3</strain>
    </source>
</reference>
<dbReference type="EMBL" id="BLLI01000051">
    <property type="protein sequence ID" value="GFH42998.1"/>
    <property type="molecule type" value="Genomic_DNA"/>
</dbReference>
<evidence type="ECO:0000313" key="2">
    <source>
        <dbReference type="Proteomes" id="UP000480303"/>
    </source>
</evidence>